<reference evidence="5" key="1">
    <citation type="journal article" date="2019" name="Int. J. Syst. Evol. Microbiol.">
        <title>The Global Catalogue of Microorganisms (GCM) 10K type strain sequencing project: providing services to taxonomists for standard genome sequencing and annotation.</title>
        <authorList>
            <consortium name="The Broad Institute Genomics Platform"/>
            <consortium name="The Broad Institute Genome Sequencing Center for Infectious Disease"/>
            <person name="Wu L."/>
            <person name="Ma J."/>
        </authorList>
    </citation>
    <scope>NUCLEOTIDE SEQUENCE [LARGE SCALE GENOMIC DNA]</scope>
    <source>
        <strain evidence="5">S1</strain>
    </source>
</reference>
<dbReference type="SUPFAM" id="SSF48452">
    <property type="entry name" value="TPR-like"/>
    <property type="match status" value="2"/>
</dbReference>
<sequence>MIESMIVVGNVEIARELLDHIEVDDKHPLAATFHFHRGQLHITQKNWRRAESALHHAIHLSNVVKQTSNVEAAAFQALSFVHYEQNDLETALKFIESGIAAFQSDGERKQVYFGLQRNKAIYLERLGRTAESMRVVQDIWPKLSQCTDIETKLTFYWLRAELLRRLGMFDEALDFAYIGEDLARQNKSHFSMFTFWTVLGTVYMQRNQMEQAESCFQTTLSLKDKLSVSEQKSLNTAYARFAILQQQQKRIPEALELIDESIQSAKEHQDEPHLIQSLAIKGNILKAQGKDREAGEMYKKALTLAQKHQDRKREARLLFRLAECYENVDEQAFETASQDLFHAQKRLEKERSLLDEEL</sequence>
<keyword evidence="2 3" id="KW-0802">TPR repeat</keyword>
<dbReference type="Pfam" id="PF13181">
    <property type="entry name" value="TPR_8"/>
    <property type="match status" value="2"/>
</dbReference>
<dbReference type="Gene3D" id="1.25.40.10">
    <property type="entry name" value="Tetratricopeptide repeat domain"/>
    <property type="match status" value="3"/>
</dbReference>
<evidence type="ECO:0000313" key="5">
    <source>
        <dbReference type="Proteomes" id="UP001597282"/>
    </source>
</evidence>
<dbReference type="InterPro" id="IPR019734">
    <property type="entry name" value="TPR_rpt"/>
</dbReference>
<dbReference type="EMBL" id="JBHTNU010000001">
    <property type="protein sequence ID" value="MFD1425456.1"/>
    <property type="molecule type" value="Genomic_DNA"/>
</dbReference>
<keyword evidence="5" id="KW-1185">Reference proteome</keyword>
<dbReference type="PANTHER" id="PTHR45641">
    <property type="entry name" value="TETRATRICOPEPTIDE REPEAT PROTEIN (AFU_ORTHOLOGUE AFUA_6G03870)"/>
    <property type="match status" value="1"/>
</dbReference>
<feature type="repeat" description="TPR" evidence="3">
    <location>
        <begin position="193"/>
        <end position="226"/>
    </location>
</feature>
<dbReference type="InterPro" id="IPR011990">
    <property type="entry name" value="TPR-like_helical_dom_sf"/>
</dbReference>
<dbReference type="SMART" id="SM00028">
    <property type="entry name" value="TPR"/>
    <property type="match status" value="6"/>
</dbReference>
<accession>A0ABW4C667</accession>
<keyword evidence="1" id="KW-0677">Repeat</keyword>
<dbReference type="Proteomes" id="UP001597282">
    <property type="component" value="Unassembled WGS sequence"/>
</dbReference>
<protein>
    <submittedName>
        <fullName evidence="4">Transcriptional regulator</fullName>
    </submittedName>
</protein>
<dbReference type="PROSITE" id="PS50005">
    <property type="entry name" value="TPR"/>
    <property type="match status" value="1"/>
</dbReference>
<evidence type="ECO:0000313" key="4">
    <source>
        <dbReference type="EMBL" id="MFD1425456.1"/>
    </source>
</evidence>
<comment type="caution">
    <text evidence="4">The sequence shown here is derived from an EMBL/GenBank/DDBJ whole genome shotgun (WGS) entry which is preliminary data.</text>
</comment>
<gene>
    <name evidence="4" type="ORF">ACFQ4Y_00720</name>
</gene>
<proteinExistence type="predicted"/>
<evidence type="ECO:0000256" key="2">
    <source>
        <dbReference type="ARBA" id="ARBA00022803"/>
    </source>
</evidence>
<evidence type="ECO:0000256" key="1">
    <source>
        <dbReference type="ARBA" id="ARBA00022737"/>
    </source>
</evidence>
<evidence type="ECO:0000256" key="3">
    <source>
        <dbReference type="PROSITE-ProRule" id="PRU00339"/>
    </source>
</evidence>
<dbReference type="RefSeq" id="WP_380162207.1">
    <property type="nucleotide sequence ID" value="NZ_JBHTNU010000001.1"/>
</dbReference>
<name>A0ABW4C667_9BACL</name>
<organism evidence="4 5">
    <name type="scientific">Kroppenstedtia sanguinis</name>
    <dbReference type="NCBI Taxonomy" id="1380684"/>
    <lineage>
        <taxon>Bacteria</taxon>
        <taxon>Bacillati</taxon>
        <taxon>Bacillota</taxon>
        <taxon>Bacilli</taxon>
        <taxon>Bacillales</taxon>
        <taxon>Thermoactinomycetaceae</taxon>
        <taxon>Kroppenstedtia</taxon>
    </lineage>
</organism>